<evidence type="ECO:0000256" key="2">
    <source>
        <dbReference type="RuleBase" id="RU102079"/>
    </source>
</evidence>
<dbReference type="OrthoDB" id="6251307at2759"/>
<dbReference type="SMART" id="SM00908">
    <property type="entry name" value="Gal-bind_lectin"/>
    <property type="match status" value="1"/>
</dbReference>
<evidence type="ECO:0000313" key="5">
    <source>
        <dbReference type="RefSeq" id="XP_022103673.1"/>
    </source>
</evidence>
<dbReference type="PROSITE" id="PS51304">
    <property type="entry name" value="GALECTIN"/>
    <property type="match status" value="1"/>
</dbReference>
<reference evidence="5" key="1">
    <citation type="submission" date="2025-08" db="UniProtKB">
        <authorList>
            <consortium name="RefSeq"/>
        </authorList>
    </citation>
    <scope>IDENTIFICATION</scope>
</reference>
<keyword evidence="1 2" id="KW-0430">Lectin</keyword>
<accession>A0A8B7ZDB6</accession>
<organism evidence="4 5">
    <name type="scientific">Acanthaster planci</name>
    <name type="common">Crown-of-thorns starfish</name>
    <dbReference type="NCBI Taxonomy" id="133434"/>
    <lineage>
        <taxon>Eukaryota</taxon>
        <taxon>Metazoa</taxon>
        <taxon>Echinodermata</taxon>
        <taxon>Eleutherozoa</taxon>
        <taxon>Asterozoa</taxon>
        <taxon>Asteroidea</taxon>
        <taxon>Valvatacea</taxon>
        <taxon>Valvatida</taxon>
        <taxon>Acanthasteridae</taxon>
        <taxon>Acanthaster</taxon>
    </lineage>
</organism>
<dbReference type="GO" id="GO:0016936">
    <property type="term" value="F:galactoside binding"/>
    <property type="evidence" value="ECO:0007669"/>
    <property type="project" value="TreeGrafter"/>
</dbReference>
<keyword evidence="4" id="KW-1185">Reference proteome</keyword>
<dbReference type="Gene3D" id="2.60.120.200">
    <property type="match status" value="1"/>
</dbReference>
<dbReference type="RefSeq" id="XP_022103673.1">
    <property type="nucleotide sequence ID" value="XM_022247981.1"/>
</dbReference>
<evidence type="ECO:0000259" key="3">
    <source>
        <dbReference type="PROSITE" id="PS51304"/>
    </source>
</evidence>
<dbReference type="KEGG" id="aplc:110986248"/>
<sequence length="170" mass="19146">MGSNNSVNINGHGNHISSFSRARRAGSTSTCVSYSDSVKEFEVGDLVEVTLFVPERGRGLNIGFLAGIDKREDDIALLISADFFTKQLNFYARKGQRWDTLQTSEKFPFEQGGKGVIQIKYMGSHNQVSVNGQEIANLKHRVDPNSVQTIFVESDVRVERIDYRPFKERQ</sequence>
<gene>
    <name evidence="5" type="primary">LOC110986248</name>
</gene>
<dbReference type="PANTHER" id="PTHR11346:SF176">
    <property type="entry name" value="32 KDA BETA-GALACTOSIDE-BINDING LECTIN LEC-3"/>
    <property type="match status" value="1"/>
</dbReference>
<dbReference type="GeneID" id="110986248"/>
<dbReference type="AlphaFoldDB" id="A0A8B7ZDB6"/>
<dbReference type="GO" id="GO:0030246">
    <property type="term" value="F:carbohydrate binding"/>
    <property type="evidence" value="ECO:0007669"/>
    <property type="project" value="UniProtKB-UniRule"/>
</dbReference>
<dbReference type="Proteomes" id="UP000694845">
    <property type="component" value="Unplaced"/>
</dbReference>
<dbReference type="SUPFAM" id="SSF49899">
    <property type="entry name" value="Concanavalin A-like lectins/glucanases"/>
    <property type="match status" value="1"/>
</dbReference>
<feature type="domain" description="Galectin" evidence="3">
    <location>
        <begin position="33"/>
        <end position="164"/>
    </location>
</feature>
<proteinExistence type="predicted"/>
<protein>
    <recommendedName>
        <fullName evidence="2">Galectin</fullName>
    </recommendedName>
</protein>
<evidence type="ECO:0000313" key="4">
    <source>
        <dbReference type="Proteomes" id="UP000694845"/>
    </source>
</evidence>
<dbReference type="SMART" id="SM00276">
    <property type="entry name" value="GLECT"/>
    <property type="match status" value="1"/>
</dbReference>
<dbReference type="Pfam" id="PF00337">
    <property type="entry name" value="Gal-bind_lectin"/>
    <property type="match status" value="1"/>
</dbReference>
<evidence type="ECO:0000256" key="1">
    <source>
        <dbReference type="ARBA" id="ARBA00022734"/>
    </source>
</evidence>
<dbReference type="PANTHER" id="PTHR11346">
    <property type="entry name" value="GALECTIN"/>
    <property type="match status" value="1"/>
</dbReference>
<dbReference type="InterPro" id="IPR001079">
    <property type="entry name" value="Galectin_CRD"/>
</dbReference>
<name>A0A8B7ZDB6_ACAPL</name>
<dbReference type="InterPro" id="IPR044156">
    <property type="entry name" value="Galectin-like"/>
</dbReference>
<dbReference type="InterPro" id="IPR013320">
    <property type="entry name" value="ConA-like_dom_sf"/>
</dbReference>